<dbReference type="AlphaFoldDB" id="A0AAV4M481"/>
<proteinExistence type="predicted"/>
<reference evidence="1 2" key="1">
    <citation type="submission" date="2021-06" db="EMBL/GenBank/DDBJ databases">
        <title>Caerostris extrusa draft genome.</title>
        <authorList>
            <person name="Kono N."/>
            <person name="Arakawa K."/>
        </authorList>
    </citation>
    <scope>NUCLEOTIDE SEQUENCE [LARGE SCALE GENOMIC DNA]</scope>
</reference>
<sequence length="98" mass="11449">MGHVNERFNISSQSRITACCDYGPSFRDITAHVCLRFHVCHENMESIIQEGPTKCRIISQWPWLLKFQWTEMFKRQQLSATIDHLANGCQETDKPHDV</sequence>
<dbReference type="EMBL" id="BPLR01001820">
    <property type="protein sequence ID" value="GIX66768.1"/>
    <property type="molecule type" value="Genomic_DNA"/>
</dbReference>
<name>A0AAV4M481_CAEEX</name>
<gene>
    <name evidence="1" type="ORF">CEXT_762241</name>
</gene>
<organism evidence="1 2">
    <name type="scientific">Caerostris extrusa</name>
    <name type="common">Bark spider</name>
    <name type="synonym">Caerostris bankana</name>
    <dbReference type="NCBI Taxonomy" id="172846"/>
    <lineage>
        <taxon>Eukaryota</taxon>
        <taxon>Metazoa</taxon>
        <taxon>Ecdysozoa</taxon>
        <taxon>Arthropoda</taxon>
        <taxon>Chelicerata</taxon>
        <taxon>Arachnida</taxon>
        <taxon>Araneae</taxon>
        <taxon>Araneomorphae</taxon>
        <taxon>Entelegynae</taxon>
        <taxon>Araneoidea</taxon>
        <taxon>Araneidae</taxon>
        <taxon>Caerostris</taxon>
    </lineage>
</organism>
<protein>
    <submittedName>
        <fullName evidence="1">Uncharacterized protein</fullName>
    </submittedName>
</protein>
<comment type="caution">
    <text evidence="1">The sequence shown here is derived from an EMBL/GenBank/DDBJ whole genome shotgun (WGS) entry which is preliminary data.</text>
</comment>
<accession>A0AAV4M481</accession>
<evidence type="ECO:0000313" key="1">
    <source>
        <dbReference type="EMBL" id="GIX66768.1"/>
    </source>
</evidence>
<evidence type="ECO:0000313" key="2">
    <source>
        <dbReference type="Proteomes" id="UP001054945"/>
    </source>
</evidence>
<keyword evidence="2" id="KW-1185">Reference proteome</keyword>
<dbReference type="Proteomes" id="UP001054945">
    <property type="component" value="Unassembled WGS sequence"/>
</dbReference>